<evidence type="ECO:0000259" key="1">
    <source>
        <dbReference type="Pfam" id="PF12937"/>
    </source>
</evidence>
<accession>A0A8E2DQL6</accession>
<dbReference type="PANTHER" id="PTHR38926">
    <property type="entry name" value="F-BOX DOMAIN CONTAINING PROTEIN, EXPRESSED"/>
    <property type="match status" value="1"/>
</dbReference>
<reference evidence="2 3" key="1">
    <citation type="submission" date="2016-07" db="EMBL/GenBank/DDBJ databases">
        <title>Draft genome of the white-rot fungus Obba rivulosa 3A-2.</title>
        <authorList>
            <consortium name="DOE Joint Genome Institute"/>
            <person name="Miettinen O."/>
            <person name="Riley R."/>
            <person name="Acob R."/>
            <person name="Barry K."/>
            <person name="Cullen D."/>
            <person name="De Vries R."/>
            <person name="Hainaut M."/>
            <person name="Hatakka A."/>
            <person name="Henrissat B."/>
            <person name="Hilden K."/>
            <person name="Kuo R."/>
            <person name="Labutti K."/>
            <person name="Lipzen A."/>
            <person name="Makela M.R."/>
            <person name="Sandor L."/>
            <person name="Spatafora J.W."/>
            <person name="Grigoriev I.V."/>
            <person name="Hibbett D.S."/>
        </authorList>
    </citation>
    <scope>NUCLEOTIDE SEQUENCE [LARGE SCALE GENOMIC DNA]</scope>
    <source>
        <strain evidence="2 3">3A-2</strain>
    </source>
</reference>
<dbReference type="Pfam" id="PF12937">
    <property type="entry name" value="F-box-like"/>
    <property type="match status" value="1"/>
</dbReference>
<proteinExistence type="predicted"/>
<keyword evidence="3" id="KW-1185">Reference proteome</keyword>
<dbReference type="Gene3D" id="3.80.10.10">
    <property type="entry name" value="Ribonuclease Inhibitor"/>
    <property type="match status" value="1"/>
</dbReference>
<sequence>MHTGTKRVSELLEVPISDRSFGALAKDPDLRQVFGGILSAKIQSLDRDLLLLKAYTNVLPAINRLPDELLVNCLWFASRESSQSLIAASHVCRHWRSVAIDNARLWTRVELVGCDDSRRTSSFEQALVFVRRSKGAILDIEISGSWGEQLRSLLSLLKRNMHRVRSLTCCLRGFPEMVRVISDFKTLKAPELEVLSLHSTAKHLNVGQLLTKERTPSLRSLTLVRVCHDWSQCINLTHLSITDHDPRGKKWNLHQFFNVLAQCPQLRTLAVLSGVIPDDAPLPKQTIILPDLLEVRLEELSMTAIQSFLTHTRLPPTARLVLSPDPVSSPEYEMLNFMDVAGFARVQAIHYFEELHLEFDEDEEEIEESNGVVTIHAHLSDEPLQEPELTLKLVTDDLSSAMILRDLNLYFQLSDVKTFTVSSNFYTGANNLMEGFFAPLHHMPRLRTLRLDVDRDLLQQVFMDVLRPCQELRSLDVMIGYFDETLRSQLLQFVRARKEITPLEEIELSVVRGWEEGSEEELALRSLCDKVYINDE</sequence>
<dbReference type="Proteomes" id="UP000250043">
    <property type="component" value="Unassembled WGS sequence"/>
</dbReference>
<dbReference type="InterPro" id="IPR001810">
    <property type="entry name" value="F-box_dom"/>
</dbReference>
<name>A0A8E2DQL6_9APHY</name>
<feature type="domain" description="F-box" evidence="1">
    <location>
        <begin position="62"/>
        <end position="109"/>
    </location>
</feature>
<dbReference type="InterPro" id="IPR036047">
    <property type="entry name" value="F-box-like_dom_sf"/>
</dbReference>
<gene>
    <name evidence="2" type="ORF">OBBRIDRAFT_789903</name>
</gene>
<dbReference type="EMBL" id="KV722350">
    <property type="protein sequence ID" value="OCH93866.1"/>
    <property type="molecule type" value="Genomic_DNA"/>
</dbReference>
<evidence type="ECO:0000313" key="3">
    <source>
        <dbReference type="Proteomes" id="UP000250043"/>
    </source>
</evidence>
<dbReference type="PANTHER" id="PTHR38926:SF5">
    <property type="entry name" value="F-BOX AND LEUCINE-RICH REPEAT PROTEIN 6"/>
    <property type="match status" value="1"/>
</dbReference>
<dbReference type="SUPFAM" id="SSF52047">
    <property type="entry name" value="RNI-like"/>
    <property type="match status" value="1"/>
</dbReference>
<dbReference type="SUPFAM" id="SSF81383">
    <property type="entry name" value="F-box domain"/>
    <property type="match status" value="1"/>
</dbReference>
<dbReference type="OrthoDB" id="2800666at2759"/>
<dbReference type="AlphaFoldDB" id="A0A8E2DQL6"/>
<dbReference type="Gene3D" id="1.20.1280.50">
    <property type="match status" value="1"/>
</dbReference>
<organism evidence="2 3">
    <name type="scientific">Obba rivulosa</name>
    <dbReference type="NCBI Taxonomy" id="1052685"/>
    <lineage>
        <taxon>Eukaryota</taxon>
        <taxon>Fungi</taxon>
        <taxon>Dikarya</taxon>
        <taxon>Basidiomycota</taxon>
        <taxon>Agaricomycotina</taxon>
        <taxon>Agaricomycetes</taxon>
        <taxon>Polyporales</taxon>
        <taxon>Gelatoporiaceae</taxon>
        <taxon>Obba</taxon>
    </lineage>
</organism>
<dbReference type="InterPro" id="IPR032675">
    <property type="entry name" value="LRR_dom_sf"/>
</dbReference>
<evidence type="ECO:0000313" key="2">
    <source>
        <dbReference type="EMBL" id="OCH93866.1"/>
    </source>
</evidence>
<protein>
    <recommendedName>
        <fullName evidence="1">F-box domain-containing protein</fullName>
    </recommendedName>
</protein>